<evidence type="ECO:0000256" key="2">
    <source>
        <dbReference type="ARBA" id="ARBA00004173"/>
    </source>
</evidence>
<gene>
    <name evidence="15" type="ORF">O6P43_001581</name>
</gene>
<evidence type="ECO:0000256" key="6">
    <source>
        <dbReference type="ARBA" id="ARBA00022741"/>
    </source>
</evidence>
<dbReference type="InterPro" id="IPR006691">
    <property type="entry name" value="GyrA/parC_rep"/>
</dbReference>
<keyword evidence="16" id="KW-1185">Reference proteome</keyword>
<dbReference type="FunFam" id="3.30.1360.40:FF:000002">
    <property type="entry name" value="DNA gyrase subunit A"/>
    <property type="match status" value="1"/>
</dbReference>
<protein>
    <recommendedName>
        <fullName evidence="11">DNA gyrase subunit A, chloroplastic/mitochondrial</fullName>
        <ecNumber evidence="5">5.6.2.2</ecNumber>
    </recommendedName>
</protein>
<evidence type="ECO:0000256" key="5">
    <source>
        <dbReference type="ARBA" id="ARBA00012895"/>
    </source>
</evidence>
<dbReference type="PROSITE" id="PS52040">
    <property type="entry name" value="TOPO_IIA"/>
    <property type="match status" value="1"/>
</dbReference>
<comment type="caution">
    <text evidence="15">The sequence shown here is derived from an EMBL/GenBank/DDBJ whole genome shotgun (WGS) entry which is preliminary data.</text>
</comment>
<dbReference type="GO" id="GO:0009330">
    <property type="term" value="C:DNA topoisomerase type II (double strand cut, ATP-hydrolyzing) complex"/>
    <property type="evidence" value="ECO:0007669"/>
    <property type="project" value="TreeGrafter"/>
</dbReference>
<accession>A0AAD7QJK2</accession>
<evidence type="ECO:0000313" key="16">
    <source>
        <dbReference type="Proteomes" id="UP001163823"/>
    </source>
</evidence>
<evidence type="ECO:0000256" key="4">
    <source>
        <dbReference type="ARBA" id="ARBA00008263"/>
    </source>
</evidence>
<evidence type="ECO:0000256" key="9">
    <source>
        <dbReference type="ARBA" id="ARBA00023125"/>
    </source>
</evidence>
<evidence type="ECO:0000256" key="11">
    <source>
        <dbReference type="ARBA" id="ARBA00074255"/>
    </source>
</evidence>
<evidence type="ECO:0000256" key="10">
    <source>
        <dbReference type="ARBA" id="ARBA00023235"/>
    </source>
</evidence>
<dbReference type="GO" id="GO:0005694">
    <property type="term" value="C:chromosome"/>
    <property type="evidence" value="ECO:0007669"/>
    <property type="project" value="InterPro"/>
</dbReference>
<dbReference type="InterPro" id="IPR005743">
    <property type="entry name" value="GyrA"/>
</dbReference>
<dbReference type="Gene3D" id="2.120.10.90">
    <property type="entry name" value="DNA gyrase/topoisomerase IV, subunit A, C-terminal"/>
    <property type="match status" value="1"/>
</dbReference>
<dbReference type="InterPro" id="IPR013760">
    <property type="entry name" value="Topo_IIA-like_dom_sf"/>
</dbReference>
<evidence type="ECO:0000256" key="12">
    <source>
        <dbReference type="PROSITE-ProRule" id="PRU01384"/>
    </source>
</evidence>
<dbReference type="GO" id="GO:0005739">
    <property type="term" value="C:mitochondrion"/>
    <property type="evidence" value="ECO:0007669"/>
    <property type="project" value="UniProtKB-SubCell"/>
</dbReference>
<organism evidence="15 16">
    <name type="scientific">Quillaja saponaria</name>
    <name type="common">Soap bark tree</name>
    <dbReference type="NCBI Taxonomy" id="32244"/>
    <lineage>
        <taxon>Eukaryota</taxon>
        <taxon>Viridiplantae</taxon>
        <taxon>Streptophyta</taxon>
        <taxon>Embryophyta</taxon>
        <taxon>Tracheophyta</taxon>
        <taxon>Spermatophyta</taxon>
        <taxon>Magnoliopsida</taxon>
        <taxon>eudicotyledons</taxon>
        <taxon>Gunneridae</taxon>
        <taxon>Pentapetalae</taxon>
        <taxon>rosids</taxon>
        <taxon>fabids</taxon>
        <taxon>Fabales</taxon>
        <taxon>Quillajaceae</taxon>
        <taxon>Quillaja</taxon>
    </lineage>
</organism>
<dbReference type="GO" id="GO:0005524">
    <property type="term" value="F:ATP binding"/>
    <property type="evidence" value="ECO:0007669"/>
    <property type="project" value="UniProtKB-KW"/>
</dbReference>
<dbReference type="InterPro" id="IPR035516">
    <property type="entry name" value="Gyrase/topoIV_suA_C"/>
</dbReference>
<dbReference type="Pfam" id="PF03989">
    <property type="entry name" value="DNA_gyraseA_C"/>
    <property type="match status" value="6"/>
</dbReference>
<dbReference type="Pfam" id="PF00521">
    <property type="entry name" value="DNA_topoisoIV"/>
    <property type="match status" value="1"/>
</dbReference>
<dbReference type="PANTHER" id="PTHR43493">
    <property type="entry name" value="DNA GYRASE/TOPOISOMERASE SUBUNIT A"/>
    <property type="match status" value="1"/>
</dbReference>
<dbReference type="Gene3D" id="1.10.268.10">
    <property type="entry name" value="Topoisomerase, domain 3"/>
    <property type="match status" value="1"/>
</dbReference>
<evidence type="ECO:0000256" key="8">
    <source>
        <dbReference type="ARBA" id="ARBA00023029"/>
    </source>
</evidence>
<keyword evidence="13" id="KW-0175">Coiled coil</keyword>
<feature type="coiled-coil region" evidence="13">
    <location>
        <begin position="514"/>
        <end position="548"/>
    </location>
</feature>
<keyword evidence="9 12" id="KW-0238">DNA-binding</keyword>
<dbReference type="GO" id="GO:0003677">
    <property type="term" value="F:DNA binding"/>
    <property type="evidence" value="ECO:0007669"/>
    <property type="project" value="UniProtKB-UniRule"/>
</dbReference>
<dbReference type="InterPro" id="IPR013757">
    <property type="entry name" value="Topo_IIA_A_a_sf"/>
</dbReference>
<dbReference type="KEGG" id="qsa:O6P43_001581"/>
<dbReference type="GO" id="GO:0006265">
    <property type="term" value="P:DNA topological change"/>
    <property type="evidence" value="ECO:0007669"/>
    <property type="project" value="UniProtKB-UniRule"/>
</dbReference>
<dbReference type="SUPFAM" id="SSF101904">
    <property type="entry name" value="GyrA/ParC C-terminal domain-like"/>
    <property type="match status" value="1"/>
</dbReference>
<name>A0AAD7QJK2_QUISA</name>
<dbReference type="Gene3D" id="3.90.199.10">
    <property type="entry name" value="Topoisomerase II, domain 5"/>
    <property type="match status" value="1"/>
</dbReference>
<dbReference type="AlphaFoldDB" id="A0AAD7QJK2"/>
<dbReference type="Gene3D" id="3.30.1360.40">
    <property type="match status" value="1"/>
</dbReference>
<dbReference type="NCBIfam" id="NF004043">
    <property type="entry name" value="PRK05560.1"/>
    <property type="match status" value="1"/>
</dbReference>
<evidence type="ECO:0000256" key="13">
    <source>
        <dbReference type="SAM" id="Coils"/>
    </source>
</evidence>
<evidence type="ECO:0000313" key="15">
    <source>
        <dbReference type="EMBL" id="KAJ7982460.1"/>
    </source>
</evidence>
<dbReference type="HAMAP" id="MF_01897">
    <property type="entry name" value="GyrA"/>
    <property type="match status" value="1"/>
</dbReference>
<evidence type="ECO:0000259" key="14">
    <source>
        <dbReference type="PROSITE" id="PS52040"/>
    </source>
</evidence>
<keyword evidence="8 12" id="KW-0799">Topoisomerase</keyword>
<keyword evidence="7" id="KW-0067">ATP-binding</keyword>
<comment type="subcellular location">
    <subcellularLocation>
        <location evidence="2">Mitochondrion</location>
    </subcellularLocation>
    <subcellularLocation>
        <location evidence="3">Plastid</location>
        <location evidence="3">Chloroplast</location>
    </subcellularLocation>
</comment>
<comment type="catalytic activity">
    <reaction evidence="1 12">
        <text>ATP-dependent breakage, passage and rejoining of double-stranded DNA.</text>
        <dbReference type="EC" id="5.6.2.2"/>
    </reaction>
</comment>
<dbReference type="NCBIfam" id="TIGR01063">
    <property type="entry name" value="gyrA"/>
    <property type="match status" value="1"/>
</dbReference>
<dbReference type="GO" id="GO:0003918">
    <property type="term" value="F:DNA topoisomerase type II (double strand cut, ATP-hydrolyzing) activity"/>
    <property type="evidence" value="ECO:0007669"/>
    <property type="project" value="UniProtKB-EC"/>
</dbReference>
<dbReference type="InterPro" id="IPR002205">
    <property type="entry name" value="Topo_IIA_dom_A"/>
</dbReference>
<dbReference type="EC" id="5.6.2.2" evidence="5"/>
<dbReference type="InterPro" id="IPR013758">
    <property type="entry name" value="Topo_IIA_A/C_ab"/>
</dbReference>
<evidence type="ECO:0000256" key="1">
    <source>
        <dbReference type="ARBA" id="ARBA00000185"/>
    </source>
</evidence>
<keyword evidence="10 12" id="KW-0413">Isomerase</keyword>
<keyword evidence="6" id="KW-0547">Nucleotide-binding</keyword>
<sequence length="928" mass="103092">MAFSSGLRFSSILRYQLSVPYAPTRLSRIQKNFSELRFFSRTSSRTPILVQARSRDDPTKEVIDEGGNGSLLVKDRNGNDGRVVPTELHKEATEAYMAYAMSVLLGRALPDVRDGLKPVHRRILFAMHELGLSSRKPFKKCARVVGEVLGKFHPHGDTAVYDALVRMAQDFSLRCPLVHGHGNFGSIDADPPAAMRYTECRLEALTEAMLLADLDQDTVDFLPNFDNSQKEPSLLPARLPTLLLNGSSGIAVGMATNIPPHNLGELVDVLCLLIYNPEATLQELLEYMPGPDFPTGGLIMGNIGILEAYRTGRGRVIVRGKTEVEILDSKTKRTAIIIKEIPYQTNKSTLVAKIAELVENKSLDGISDIRDESDRTGMRIVIELKRGSEPSIVLNNLFRMTSLQSTFSCNMVGILNGQPKQMGLKELLQAFIDFRCMVIERRARFKLSQAQERRHIVEGIVVGLDNLDEVIRIVREASSNAIASAGLRHGFNLSDKQAEAVLDIHLRRLTLLERKKFVDESQSLMEQISKLEELLSSKRNILELIEQEAIELKSKFSSPRRSMLEDTESGQVEDIDVIPNEEILLAFSEKGYVKRMRPNTFNLQHRGTIGKSVGKLRVNDLMSDFLVCHAHDHVLYFSDKGIVYSARAYKIPECSRTAAGTPLVQILSLSDGERITSIIPVSVFPEDQFLLMLTMNGYIKKVSLNSFSSIRSTGIIAIQLVPGDELKWVRCCTNDDLVAMASQNGMVILSPCEIIRTLSRNTRGAVAMRLREGDKMACVDIIPAALWKGMEGLAESPQRNVKGLNGPWLLFVSESGYGKRVPLGRFRLSPLNRVGLIGYKFSAEDRLVAVFVVGFSLAEDGESDEQVVLVSQSGTVNRIKVRDISIQSRYARGVILMRLDYAGKIQSASLISATESETEEDVEAIVHG</sequence>
<feature type="active site" description="O-(5'-phospho-DNA)-tyrosine intermediate" evidence="12">
    <location>
        <position position="197"/>
    </location>
</feature>
<dbReference type="NCBIfam" id="NF004044">
    <property type="entry name" value="PRK05561.1"/>
    <property type="match status" value="1"/>
</dbReference>
<dbReference type="InterPro" id="IPR050220">
    <property type="entry name" value="Type_II_DNA_Topoisomerases"/>
</dbReference>
<reference evidence="15 16" key="1">
    <citation type="journal article" date="2023" name="Science">
        <title>Elucidation of the pathway for biosynthesis of saponin adjuvants from the soapbark tree.</title>
        <authorList>
            <person name="Reed J."/>
            <person name="Orme A."/>
            <person name="El-Demerdash A."/>
            <person name="Owen C."/>
            <person name="Martin L.B.B."/>
            <person name="Misra R.C."/>
            <person name="Kikuchi S."/>
            <person name="Rejzek M."/>
            <person name="Martin A.C."/>
            <person name="Harkess A."/>
            <person name="Leebens-Mack J."/>
            <person name="Louveau T."/>
            <person name="Stephenson M.J."/>
            <person name="Osbourn A."/>
        </authorList>
    </citation>
    <scope>NUCLEOTIDE SEQUENCE [LARGE SCALE GENOMIC DNA]</scope>
    <source>
        <strain evidence="15">S10</strain>
    </source>
</reference>
<dbReference type="SMART" id="SM00434">
    <property type="entry name" value="TOP4c"/>
    <property type="match status" value="1"/>
</dbReference>
<dbReference type="GO" id="GO:0009507">
    <property type="term" value="C:chloroplast"/>
    <property type="evidence" value="ECO:0007669"/>
    <property type="project" value="UniProtKB-SubCell"/>
</dbReference>
<dbReference type="CDD" id="cd00187">
    <property type="entry name" value="TOP4c"/>
    <property type="match status" value="1"/>
</dbReference>
<dbReference type="FunFam" id="1.10.268.10:FF:000001">
    <property type="entry name" value="DNA gyrase subunit A"/>
    <property type="match status" value="1"/>
</dbReference>
<dbReference type="SUPFAM" id="SSF56719">
    <property type="entry name" value="Type II DNA topoisomerase"/>
    <property type="match status" value="1"/>
</dbReference>
<evidence type="ECO:0000256" key="3">
    <source>
        <dbReference type="ARBA" id="ARBA00004229"/>
    </source>
</evidence>
<dbReference type="PANTHER" id="PTHR43493:SF5">
    <property type="entry name" value="DNA GYRASE SUBUNIT A, CHLOROPLASTIC_MITOCHONDRIAL"/>
    <property type="match status" value="1"/>
</dbReference>
<dbReference type="FunFam" id="2.120.10.90:FF:000007">
    <property type="entry name" value="DNA gyrase subunit A"/>
    <property type="match status" value="1"/>
</dbReference>
<dbReference type="Proteomes" id="UP001163823">
    <property type="component" value="Chromosome 1"/>
</dbReference>
<dbReference type="FunFam" id="3.90.199.10:FF:000001">
    <property type="entry name" value="DNA gyrase subunit A"/>
    <property type="match status" value="1"/>
</dbReference>
<evidence type="ECO:0000256" key="7">
    <source>
        <dbReference type="ARBA" id="ARBA00022840"/>
    </source>
</evidence>
<comment type="similarity">
    <text evidence="4">Belongs to the type II topoisomerase GyrA/ParC subunit family.</text>
</comment>
<proteinExistence type="inferred from homology"/>
<dbReference type="EMBL" id="JARAOO010000001">
    <property type="protein sequence ID" value="KAJ7982460.1"/>
    <property type="molecule type" value="Genomic_DNA"/>
</dbReference>
<feature type="domain" description="Topo IIA-type catalytic" evidence="14">
    <location>
        <begin position="109"/>
        <end position="577"/>
    </location>
</feature>